<protein>
    <submittedName>
        <fullName evidence="2">Uncharacterized protein</fullName>
    </submittedName>
</protein>
<feature type="transmembrane region" description="Helical" evidence="1">
    <location>
        <begin position="272"/>
        <end position="296"/>
    </location>
</feature>
<keyword evidence="1" id="KW-1133">Transmembrane helix</keyword>
<dbReference type="OrthoDB" id="2133065at2759"/>
<keyword evidence="3" id="KW-1185">Reference proteome</keyword>
<name>A0A1Y2AKY0_9FUNG</name>
<gene>
    <name evidence="2" type="ORF">LY90DRAFT_675607</name>
</gene>
<dbReference type="EMBL" id="MCOG01000237">
    <property type="protein sequence ID" value="ORY23152.1"/>
    <property type="molecule type" value="Genomic_DNA"/>
</dbReference>
<proteinExistence type="predicted"/>
<evidence type="ECO:0000313" key="2">
    <source>
        <dbReference type="EMBL" id="ORY23152.1"/>
    </source>
</evidence>
<feature type="transmembrane region" description="Helical" evidence="1">
    <location>
        <begin position="61"/>
        <end position="79"/>
    </location>
</feature>
<feature type="transmembrane region" description="Helical" evidence="1">
    <location>
        <begin position="175"/>
        <end position="197"/>
    </location>
</feature>
<evidence type="ECO:0000313" key="3">
    <source>
        <dbReference type="Proteomes" id="UP000193920"/>
    </source>
</evidence>
<sequence>MYSYGYTKKDFIGNITNPSLSQWWFSKGVSYNCYLECMSRLTDESYYNGQINKVRVIVNSIQAPLNFTFFYWTLLLFILHKFNFKKPVMKIVLGHLIIRCTGDICEEIGGLFTRYYCMKKDPSGNVYCECTESVVHPAKWVITRYFGTLFWYTGEIIADWYPLIRTRAVVKNKSIYIVYITCALFNFSKIVLIYLHWSLNPISMYDLRTGIFNNKVMDSFYRKYWLVQLIIIYASVLYELSVYIVLKKNFFKVSQYDYGFLKKFKSLSEYRILIASIFTYTFLPVASIAIIVKFYFLKQKQMDLEFQFEKLRQSIANFQYYMIFIDQILLITSNYESILSSFNIFNYNSNNSNESYNHSNNNNSNITTIEGNFKESIRGNALNINWSNNSNNNNFKRSSMEKDNSCIANTSMTVINSEPIRDINRFSITNNNNNNLNINYRTKNTFSYIDNHLSIPSDIHLKK</sequence>
<reference evidence="2 3" key="1">
    <citation type="submission" date="2016-08" db="EMBL/GenBank/DDBJ databases">
        <title>A Parts List for Fungal Cellulosomes Revealed by Comparative Genomics.</title>
        <authorList>
            <consortium name="DOE Joint Genome Institute"/>
            <person name="Haitjema C.H."/>
            <person name="Gilmore S.P."/>
            <person name="Henske J.K."/>
            <person name="Solomon K.V."/>
            <person name="De Groot R."/>
            <person name="Kuo A."/>
            <person name="Mondo S.J."/>
            <person name="Salamov A.A."/>
            <person name="Labutti K."/>
            <person name="Zhao Z."/>
            <person name="Chiniquy J."/>
            <person name="Barry K."/>
            <person name="Brewer H.M."/>
            <person name="Purvine S.O."/>
            <person name="Wright A.T."/>
            <person name="Boxma B."/>
            <person name="Van Alen T."/>
            <person name="Hackstein J.H."/>
            <person name="Baker S.E."/>
            <person name="Grigoriev I.V."/>
            <person name="O'Malley M.A."/>
        </authorList>
    </citation>
    <scope>NUCLEOTIDE SEQUENCE [LARGE SCALE GENOMIC DNA]</scope>
    <source>
        <strain evidence="2 3">G1</strain>
    </source>
</reference>
<organism evidence="2 3">
    <name type="scientific">Neocallimastix californiae</name>
    <dbReference type="NCBI Taxonomy" id="1754190"/>
    <lineage>
        <taxon>Eukaryota</taxon>
        <taxon>Fungi</taxon>
        <taxon>Fungi incertae sedis</taxon>
        <taxon>Chytridiomycota</taxon>
        <taxon>Chytridiomycota incertae sedis</taxon>
        <taxon>Neocallimastigomycetes</taxon>
        <taxon>Neocallimastigales</taxon>
        <taxon>Neocallimastigaceae</taxon>
        <taxon>Neocallimastix</taxon>
    </lineage>
</organism>
<dbReference type="AlphaFoldDB" id="A0A1Y2AKY0"/>
<evidence type="ECO:0000256" key="1">
    <source>
        <dbReference type="SAM" id="Phobius"/>
    </source>
</evidence>
<dbReference type="STRING" id="1754190.A0A1Y2AKY0"/>
<keyword evidence="1" id="KW-0472">Membrane</keyword>
<keyword evidence="1" id="KW-0812">Transmembrane</keyword>
<accession>A0A1Y2AKY0</accession>
<comment type="caution">
    <text evidence="2">The sequence shown here is derived from an EMBL/GenBank/DDBJ whole genome shotgun (WGS) entry which is preliminary data.</text>
</comment>
<dbReference type="Proteomes" id="UP000193920">
    <property type="component" value="Unassembled WGS sequence"/>
</dbReference>
<feature type="transmembrane region" description="Helical" evidence="1">
    <location>
        <begin position="224"/>
        <end position="246"/>
    </location>
</feature>